<accession>A0A2K2CNL6</accession>
<organism evidence="3">
    <name type="scientific">Brachypodium distachyon</name>
    <name type="common">Purple false brome</name>
    <name type="synonym">Trachynia distachya</name>
    <dbReference type="NCBI Taxonomy" id="15368"/>
    <lineage>
        <taxon>Eukaryota</taxon>
        <taxon>Viridiplantae</taxon>
        <taxon>Streptophyta</taxon>
        <taxon>Embryophyta</taxon>
        <taxon>Tracheophyta</taxon>
        <taxon>Spermatophyta</taxon>
        <taxon>Magnoliopsida</taxon>
        <taxon>Liliopsida</taxon>
        <taxon>Poales</taxon>
        <taxon>Poaceae</taxon>
        <taxon>BOP clade</taxon>
        <taxon>Pooideae</taxon>
        <taxon>Stipodae</taxon>
        <taxon>Brachypodieae</taxon>
        <taxon>Brachypodium</taxon>
    </lineage>
</organism>
<dbReference type="EnsemblPlants" id="PNT63620">
    <property type="protein sequence ID" value="PNT63620"/>
    <property type="gene ID" value="BRADI_4g18369v3"/>
</dbReference>
<dbReference type="InParanoid" id="A0A2K2CNL6"/>
<evidence type="ECO:0000256" key="1">
    <source>
        <dbReference type="SAM" id="MobiDB-lite"/>
    </source>
</evidence>
<dbReference type="Gramene" id="PNT63620">
    <property type="protein sequence ID" value="PNT63620"/>
    <property type="gene ID" value="BRADI_4g18369v3"/>
</dbReference>
<gene>
    <name evidence="3" type="ORF">BRADI_4g18369v3</name>
</gene>
<evidence type="ECO:0000313" key="5">
    <source>
        <dbReference type="Proteomes" id="UP000008810"/>
    </source>
</evidence>
<dbReference type="Proteomes" id="UP000008810">
    <property type="component" value="Chromosome 4"/>
</dbReference>
<sequence length="290" mass="32536">MAPLRRLEGNPPPVYEDWDRRFLFSLCINHGGFFVGSGTNRSYVDGRKIWYDFIDGEKWSLADVETIVEEIGYEMAGRVKAYWLVPGKEANNLNGLVQISSAAVTDLPKVFSPKKTTYLENRSEALPAFYKVANPVIIQSNSESSDSESGGEEDFIDSDYEISDGDDDLGEDVIDEDEASDKGKGKAVQQELSDNEYDAEDDMPDEGDHLRAPGSDDEGAVYNFKSFNEEDTHNPVFKYSCKMRVDIKLPINDTQRISASCDDGCPWRMWASYDSRTKCMALAVILNHGR</sequence>
<keyword evidence="5" id="KW-1185">Reference proteome</keyword>
<feature type="domain" description="PB1-like" evidence="2">
    <location>
        <begin position="24"/>
        <end position="96"/>
    </location>
</feature>
<evidence type="ECO:0000259" key="2">
    <source>
        <dbReference type="Pfam" id="PF26130"/>
    </source>
</evidence>
<evidence type="ECO:0000313" key="3">
    <source>
        <dbReference type="EMBL" id="PNT63620.1"/>
    </source>
</evidence>
<feature type="compositionally biased region" description="Acidic residues" evidence="1">
    <location>
        <begin position="193"/>
        <end position="205"/>
    </location>
</feature>
<dbReference type="EMBL" id="CM000883">
    <property type="protein sequence ID" value="PNT63620.1"/>
    <property type="molecule type" value="Genomic_DNA"/>
</dbReference>
<reference evidence="3 4" key="1">
    <citation type="journal article" date="2010" name="Nature">
        <title>Genome sequencing and analysis of the model grass Brachypodium distachyon.</title>
        <authorList>
            <consortium name="International Brachypodium Initiative"/>
        </authorList>
    </citation>
    <scope>NUCLEOTIDE SEQUENCE [LARGE SCALE GENOMIC DNA]</scope>
    <source>
        <strain evidence="3 4">Bd21</strain>
    </source>
</reference>
<feature type="compositionally biased region" description="Acidic residues" evidence="1">
    <location>
        <begin position="145"/>
        <end position="179"/>
    </location>
</feature>
<dbReference type="AlphaFoldDB" id="A0A2K2CNL6"/>
<dbReference type="OrthoDB" id="695246at2759"/>
<reference evidence="3" key="2">
    <citation type="submission" date="2017-06" db="EMBL/GenBank/DDBJ databases">
        <title>WGS assembly of Brachypodium distachyon.</title>
        <authorList>
            <consortium name="The International Brachypodium Initiative"/>
            <person name="Lucas S."/>
            <person name="Harmon-Smith M."/>
            <person name="Lail K."/>
            <person name="Tice H."/>
            <person name="Grimwood J."/>
            <person name="Bruce D."/>
            <person name="Barry K."/>
            <person name="Shu S."/>
            <person name="Lindquist E."/>
            <person name="Wang M."/>
            <person name="Pitluck S."/>
            <person name="Vogel J.P."/>
            <person name="Garvin D.F."/>
            <person name="Mockler T.C."/>
            <person name="Schmutz J."/>
            <person name="Rokhsar D."/>
            <person name="Bevan M.W."/>
        </authorList>
    </citation>
    <scope>NUCLEOTIDE SEQUENCE</scope>
    <source>
        <strain evidence="3">Bd21</strain>
    </source>
</reference>
<proteinExistence type="predicted"/>
<name>A0A2K2CNL6_BRADI</name>
<reference evidence="4" key="3">
    <citation type="submission" date="2018-08" db="UniProtKB">
        <authorList>
            <consortium name="EnsemblPlants"/>
        </authorList>
    </citation>
    <scope>IDENTIFICATION</scope>
    <source>
        <strain evidence="4">cv. Bd21</strain>
    </source>
</reference>
<evidence type="ECO:0000313" key="4">
    <source>
        <dbReference type="EnsemblPlants" id="PNT63620"/>
    </source>
</evidence>
<dbReference type="Pfam" id="PF26130">
    <property type="entry name" value="PB1-like"/>
    <property type="match status" value="1"/>
</dbReference>
<protein>
    <recommendedName>
        <fullName evidence="2">PB1-like domain-containing protein</fullName>
    </recommendedName>
</protein>
<dbReference type="InterPro" id="IPR058594">
    <property type="entry name" value="PB1-like_dom_pln"/>
</dbReference>
<feature type="region of interest" description="Disordered" evidence="1">
    <location>
        <begin position="140"/>
        <end position="215"/>
    </location>
</feature>